<dbReference type="AlphaFoldDB" id="A0A645AY64"/>
<dbReference type="InterPro" id="IPR052515">
    <property type="entry name" value="Gfo/Idh/MocA_Oxidoreductase"/>
</dbReference>
<feature type="domain" description="Gfo/Idh/MocA-like oxidoreductase C-terminal" evidence="2">
    <location>
        <begin position="134"/>
        <end position="217"/>
    </location>
</feature>
<organism evidence="3">
    <name type="scientific">bioreactor metagenome</name>
    <dbReference type="NCBI Taxonomy" id="1076179"/>
    <lineage>
        <taxon>unclassified sequences</taxon>
        <taxon>metagenomes</taxon>
        <taxon>ecological metagenomes</taxon>
    </lineage>
</organism>
<dbReference type="GO" id="GO:0000166">
    <property type="term" value="F:nucleotide binding"/>
    <property type="evidence" value="ECO:0007669"/>
    <property type="project" value="InterPro"/>
</dbReference>
<dbReference type="Gene3D" id="3.40.50.720">
    <property type="entry name" value="NAD(P)-binding Rossmann-like Domain"/>
    <property type="match status" value="1"/>
</dbReference>
<evidence type="ECO:0000259" key="2">
    <source>
        <dbReference type="Pfam" id="PF02894"/>
    </source>
</evidence>
<dbReference type="InterPro" id="IPR000683">
    <property type="entry name" value="Gfo/Idh/MocA-like_OxRdtase_N"/>
</dbReference>
<feature type="domain" description="Gfo/Idh/MocA-like oxidoreductase N-terminal" evidence="1">
    <location>
        <begin position="2"/>
        <end position="119"/>
    </location>
</feature>
<sequence length="316" mass="35834">MGAAGYIAPRHFKAIKETGNNLLAAVDPFDSVGIMDSFFPECSFFKEFELFDRHLSKAKEEGRGVDYLSVCSPDYMHDAHIRYGLKLGVNVISEKPLVLNPWNLDALEKAEKESGKRVFTILQLRYHQSILALKKMVDEGPAGKVYDMDLTYITSRGNWFFTSWKGDVHRSGGIATNIGIHFYDMLYWIFGEVKKNVVHVSTHDRVAGFIEFEKARVRYFLSINDATLPEEISSKGQRIYRSFNIGGQEIEFTDGFADLHTVSYQNILKGEGFGITEARKSIQIVYDIRNASPVGLKGDYHPFAAKELAPHPFGWR</sequence>
<accession>A0A645AY64</accession>
<dbReference type="EC" id="1.1.1.335" evidence="3"/>
<dbReference type="GO" id="GO:0016491">
    <property type="term" value="F:oxidoreductase activity"/>
    <property type="evidence" value="ECO:0007669"/>
    <property type="project" value="UniProtKB-KW"/>
</dbReference>
<dbReference type="Gene3D" id="3.30.360.10">
    <property type="entry name" value="Dihydrodipicolinate Reductase, domain 2"/>
    <property type="match status" value="1"/>
</dbReference>
<dbReference type="PANTHER" id="PTHR43249:SF1">
    <property type="entry name" value="D-GLUCOSIDE 3-DEHYDROGENASE"/>
    <property type="match status" value="1"/>
</dbReference>
<dbReference type="InterPro" id="IPR004104">
    <property type="entry name" value="Gfo/Idh/MocA-like_OxRdtase_C"/>
</dbReference>
<proteinExistence type="predicted"/>
<dbReference type="Pfam" id="PF01408">
    <property type="entry name" value="GFO_IDH_MocA"/>
    <property type="match status" value="1"/>
</dbReference>
<comment type="caution">
    <text evidence="3">The sequence shown here is derived from an EMBL/GenBank/DDBJ whole genome shotgun (WGS) entry which is preliminary data.</text>
</comment>
<keyword evidence="3" id="KW-0560">Oxidoreductase</keyword>
<evidence type="ECO:0000259" key="1">
    <source>
        <dbReference type="Pfam" id="PF01408"/>
    </source>
</evidence>
<reference evidence="3" key="1">
    <citation type="submission" date="2019-08" db="EMBL/GenBank/DDBJ databases">
        <authorList>
            <person name="Kucharzyk K."/>
            <person name="Murdoch R.W."/>
            <person name="Higgins S."/>
            <person name="Loffler F."/>
        </authorList>
    </citation>
    <scope>NUCLEOTIDE SEQUENCE</scope>
</reference>
<dbReference type="InterPro" id="IPR036291">
    <property type="entry name" value="NAD(P)-bd_dom_sf"/>
</dbReference>
<evidence type="ECO:0000313" key="3">
    <source>
        <dbReference type="EMBL" id="MPM58212.1"/>
    </source>
</evidence>
<gene>
    <name evidence="3" type="primary">wbpB_7</name>
    <name evidence="3" type="ORF">SDC9_105042</name>
</gene>
<protein>
    <submittedName>
        <fullName evidence="3">UDP-N-acetyl-2-amino-2-deoxy-D-glucuronate oxidase</fullName>
        <ecNumber evidence="3">1.1.1.335</ecNumber>
    </submittedName>
</protein>
<dbReference type="PANTHER" id="PTHR43249">
    <property type="entry name" value="UDP-N-ACETYL-2-AMINO-2-DEOXY-D-GLUCURONATE OXIDASE"/>
    <property type="match status" value="1"/>
</dbReference>
<name>A0A645AY64_9ZZZZ</name>
<dbReference type="EMBL" id="VSSQ01016650">
    <property type="protein sequence ID" value="MPM58212.1"/>
    <property type="molecule type" value="Genomic_DNA"/>
</dbReference>
<dbReference type="SUPFAM" id="SSF51735">
    <property type="entry name" value="NAD(P)-binding Rossmann-fold domains"/>
    <property type="match status" value="1"/>
</dbReference>
<dbReference type="Pfam" id="PF02894">
    <property type="entry name" value="GFO_IDH_MocA_C"/>
    <property type="match status" value="1"/>
</dbReference>